<evidence type="ECO:0000256" key="6">
    <source>
        <dbReference type="SAM" id="Phobius"/>
    </source>
</evidence>
<feature type="transmembrane region" description="Helical" evidence="6">
    <location>
        <begin position="53"/>
        <end position="75"/>
    </location>
</feature>
<dbReference type="AlphaFoldDB" id="A0AAE5AHS9"/>
<evidence type="ECO:0000256" key="2">
    <source>
        <dbReference type="ARBA" id="ARBA00022475"/>
    </source>
</evidence>
<protein>
    <submittedName>
        <fullName evidence="8">DedA family protein</fullName>
    </submittedName>
</protein>
<proteinExistence type="predicted"/>
<keyword evidence="4 6" id="KW-1133">Transmembrane helix</keyword>
<dbReference type="RefSeq" id="WP_322498933.1">
    <property type="nucleotide sequence ID" value="NZ_JARGYU010000003.1"/>
</dbReference>
<dbReference type="InterPro" id="IPR051311">
    <property type="entry name" value="DedA_domain"/>
</dbReference>
<dbReference type="PANTHER" id="PTHR42709:SF6">
    <property type="entry name" value="UNDECAPRENYL PHOSPHATE TRANSPORTER A"/>
    <property type="match status" value="1"/>
</dbReference>
<dbReference type="EMBL" id="JARGYU010000003">
    <property type="protein sequence ID" value="MDZ5761508.1"/>
    <property type="molecule type" value="Genomic_DNA"/>
</dbReference>
<evidence type="ECO:0000256" key="4">
    <source>
        <dbReference type="ARBA" id="ARBA00022989"/>
    </source>
</evidence>
<feature type="domain" description="VTT" evidence="7">
    <location>
        <begin position="33"/>
        <end position="158"/>
    </location>
</feature>
<keyword evidence="5 6" id="KW-0472">Membrane</keyword>
<sequence>MNELLLYIVDLVEKMGYIGIFLMTFIEGTLIPIPNEITLIPAGFLVSKGEFNFWILLIISAAGNVMGSMTSYYVAFKYGRNALLRYGKYFFFDDKKMQKMESFFQKHGPFSVFIGRIAPGIKHFISFPPGLAQMDFKKFFIYSSLGGTLWVLILILIGITIGNNQDLINYYVEKMNYIIFFLVIFVIIFYIRYNKIKKNNQ</sequence>
<keyword evidence="2" id="KW-1003">Cell membrane</keyword>
<reference evidence="8" key="1">
    <citation type="submission" date="2023-02" db="EMBL/GenBank/DDBJ databases">
        <title>Host association and intracellularity evolved multiple times independently in the Rickettsiales.</title>
        <authorList>
            <person name="Castelli M."/>
            <person name="Nardi T."/>
            <person name="Gammuto L."/>
            <person name="Bellinzona G."/>
            <person name="Sabaneyeva E."/>
            <person name="Potekhin A."/>
            <person name="Serra V."/>
            <person name="Petroni G."/>
            <person name="Sassera D."/>
        </authorList>
    </citation>
    <scope>NUCLEOTIDE SEQUENCE</scope>
    <source>
        <strain evidence="8">USBL-36I1</strain>
    </source>
</reference>
<comment type="caution">
    <text evidence="8">The sequence shown here is derived from an EMBL/GenBank/DDBJ whole genome shotgun (WGS) entry which is preliminary data.</text>
</comment>
<dbReference type="Pfam" id="PF09335">
    <property type="entry name" value="VTT_dom"/>
    <property type="match status" value="1"/>
</dbReference>
<dbReference type="InterPro" id="IPR032816">
    <property type="entry name" value="VTT_dom"/>
</dbReference>
<evidence type="ECO:0000313" key="8">
    <source>
        <dbReference type="EMBL" id="MDZ5761508.1"/>
    </source>
</evidence>
<dbReference type="Proteomes" id="UP001289135">
    <property type="component" value="Unassembled WGS sequence"/>
</dbReference>
<evidence type="ECO:0000256" key="1">
    <source>
        <dbReference type="ARBA" id="ARBA00004651"/>
    </source>
</evidence>
<keyword evidence="9" id="KW-1185">Reference proteome</keyword>
<evidence type="ECO:0000313" key="9">
    <source>
        <dbReference type="Proteomes" id="UP001289135"/>
    </source>
</evidence>
<keyword evidence="3 6" id="KW-0812">Transmembrane</keyword>
<dbReference type="PANTHER" id="PTHR42709">
    <property type="entry name" value="ALKALINE PHOSPHATASE LIKE PROTEIN"/>
    <property type="match status" value="1"/>
</dbReference>
<name>A0AAE5AHS9_9RICK</name>
<accession>A0AAE5AHS9</accession>
<feature type="transmembrane region" description="Helical" evidence="6">
    <location>
        <begin position="15"/>
        <end position="33"/>
    </location>
</feature>
<dbReference type="GO" id="GO:0005886">
    <property type="term" value="C:plasma membrane"/>
    <property type="evidence" value="ECO:0007669"/>
    <property type="project" value="UniProtKB-SubCell"/>
</dbReference>
<organism evidence="8 9">
    <name type="scientific">Lyticum sinuosum</name>
    <dbReference type="NCBI Taxonomy" id="1332059"/>
    <lineage>
        <taxon>Bacteria</taxon>
        <taxon>Pseudomonadati</taxon>
        <taxon>Pseudomonadota</taxon>
        <taxon>Alphaproteobacteria</taxon>
        <taxon>Rickettsiales</taxon>
        <taxon>Lyticum</taxon>
    </lineage>
</organism>
<feature type="transmembrane region" description="Helical" evidence="6">
    <location>
        <begin position="175"/>
        <end position="193"/>
    </location>
</feature>
<feature type="transmembrane region" description="Helical" evidence="6">
    <location>
        <begin position="139"/>
        <end position="163"/>
    </location>
</feature>
<gene>
    <name evidence="8" type="ORF">Lyticum_00689</name>
</gene>
<evidence type="ECO:0000256" key="3">
    <source>
        <dbReference type="ARBA" id="ARBA00022692"/>
    </source>
</evidence>
<evidence type="ECO:0000256" key="5">
    <source>
        <dbReference type="ARBA" id="ARBA00023136"/>
    </source>
</evidence>
<comment type="subcellular location">
    <subcellularLocation>
        <location evidence="1">Cell membrane</location>
        <topology evidence="1">Multi-pass membrane protein</topology>
    </subcellularLocation>
</comment>
<evidence type="ECO:0000259" key="7">
    <source>
        <dbReference type="Pfam" id="PF09335"/>
    </source>
</evidence>